<dbReference type="EMBL" id="KV745309">
    <property type="protein sequence ID" value="OCK75502.1"/>
    <property type="molecule type" value="Genomic_DNA"/>
</dbReference>
<reference evidence="2 3" key="1">
    <citation type="journal article" date="2016" name="Nat. Commun.">
        <title>Ectomycorrhizal ecology is imprinted in the genome of the dominant symbiotic fungus Cenococcum geophilum.</title>
        <authorList>
            <consortium name="DOE Joint Genome Institute"/>
            <person name="Peter M."/>
            <person name="Kohler A."/>
            <person name="Ohm R.A."/>
            <person name="Kuo A."/>
            <person name="Krutzmann J."/>
            <person name="Morin E."/>
            <person name="Arend M."/>
            <person name="Barry K.W."/>
            <person name="Binder M."/>
            <person name="Choi C."/>
            <person name="Clum A."/>
            <person name="Copeland A."/>
            <person name="Grisel N."/>
            <person name="Haridas S."/>
            <person name="Kipfer T."/>
            <person name="LaButti K."/>
            <person name="Lindquist E."/>
            <person name="Lipzen A."/>
            <person name="Maire R."/>
            <person name="Meier B."/>
            <person name="Mihaltcheva S."/>
            <person name="Molinier V."/>
            <person name="Murat C."/>
            <person name="Poggeler S."/>
            <person name="Quandt C.A."/>
            <person name="Sperisen C."/>
            <person name="Tritt A."/>
            <person name="Tisserant E."/>
            <person name="Crous P.W."/>
            <person name="Henrissat B."/>
            <person name="Nehls U."/>
            <person name="Egli S."/>
            <person name="Spatafora J.W."/>
            <person name="Grigoriev I.V."/>
            <person name="Martin F.M."/>
        </authorList>
    </citation>
    <scope>NUCLEOTIDE SEQUENCE [LARGE SCALE GENOMIC DNA]</scope>
    <source>
        <strain evidence="2 3">CBS 459.81</strain>
    </source>
</reference>
<protein>
    <recommendedName>
        <fullName evidence="1">Clr5 domain-containing protein</fullName>
    </recommendedName>
</protein>
<feature type="domain" description="Clr5" evidence="1">
    <location>
        <begin position="7"/>
        <end position="62"/>
    </location>
</feature>
<evidence type="ECO:0000313" key="2">
    <source>
        <dbReference type="EMBL" id="OCK75502.1"/>
    </source>
</evidence>
<dbReference type="Proteomes" id="UP000250266">
    <property type="component" value="Unassembled WGS sequence"/>
</dbReference>
<dbReference type="PANTHER" id="PTHR38788">
    <property type="entry name" value="CLR5 DOMAIN-CONTAINING PROTEIN"/>
    <property type="match status" value="1"/>
</dbReference>
<accession>A0A8E2E179</accession>
<dbReference type="PANTHER" id="PTHR38788:SF3">
    <property type="entry name" value="CLR5 DOMAIN-CONTAINING PROTEIN"/>
    <property type="match status" value="1"/>
</dbReference>
<sequence length="123" mass="14574">MPTNLTENDWNSHQATIRFLYLTENRKLQGPSGVIQEMLTKYGFNATKAQYERRLKKWGFQKYKKKDIWEAIAIKVTKRKRDGEESKVKIGDEVIPMKKLKKELSRYGYEAAFRHGFHGNPFF</sequence>
<gene>
    <name evidence="2" type="ORF">K432DRAFT_465903</name>
</gene>
<dbReference type="Pfam" id="PF14420">
    <property type="entry name" value="Clr5"/>
    <property type="match status" value="1"/>
</dbReference>
<proteinExistence type="predicted"/>
<keyword evidence="3" id="KW-1185">Reference proteome</keyword>
<dbReference type="OrthoDB" id="3910313at2759"/>
<organism evidence="2 3">
    <name type="scientific">Lepidopterella palustris CBS 459.81</name>
    <dbReference type="NCBI Taxonomy" id="1314670"/>
    <lineage>
        <taxon>Eukaryota</taxon>
        <taxon>Fungi</taxon>
        <taxon>Dikarya</taxon>
        <taxon>Ascomycota</taxon>
        <taxon>Pezizomycotina</taxon>
        <taxon>Dothideomycetes</taxon>
        <taxon>Pleosporomycetidae</taxon>
        <taxon>Mytilinidiales</taxon>
        <taxon>Argynnaceae</taxon>
        <taxon>Lepidopterella</taxon>
    </lineage>
</organism>
<evidence type="ECO:0000259" key="1">
    <source>
        <dbReference type="Pfam" id="PF14420"/>
    </source>
</evidence>
<name>A0A8E2E179_9PEZI</name>
<dbReference type="InterPro" id="IPR025676">
    <property type="entry name" value="Clr5_dom"/>
</dbReference>
<dbReference type="AlphaFoldDB" id="A0A8E2E179"/>
<evidence type="ECO:0000313" key="3">
    <source>
        <dbReference type="Proteomes" id="UP000250266"/>
    </source>
</evidence>